<sequence length="187" mass="20564">MIIIIIITIIEYYLLSHYSLTLSRGGCYHPTTVCVVRSPVNKFPFPVAIPSADQHPPAVHPNIRRPGDTLSSSSIINNNNITLGGSTSVLITRFYQQFFPQNREFCPFGVVRGVSHQSRVCLPTTYLIIIIGIPAQVVGRLAFIPVHVRRIDKYNSMAMAVGPPSDISDVGGSSHYTGHHRRPVSSA</sequence>
<evidence type="ECO:0000313" key="2">
    <source>
        <dbReference type="EMBL" id="CAH1733300.1"/>
    </source>
</evidence>
<keyword evidence="3" id="KW-1185">Reference proteome</keyword>
<keyword evidence="1" id="KW-1133">Transmembrane helix</keyword>
<dbReference type="AlphaFoldDB" id="A0A9P0JCN9"/>
<keyword evidence="1" id="KW-0812">Transmembrane</keyword>
<accession>A0A9P0JCN9</accession>
<feature type="transmembrane region" description="Helical" evidence="1">
    <location>
        <begin position="126"/>
        <end position="148"/>
    </location>
</feature>
<proteinExistence type="predicted"/>
<name>A0A9P0JCN9_APHGO</name>
<reference evidence="2" key="2">
    <citation type="submission" date="2022-10" db="EMBL/GenBank/DDBJ databases">
        <authorList>
            <consortium name="ENA_rothamsted_submissions"/>
            <consortium name="culmorum"/>
            <person name="King R."/>
        </authorList>
    </citation>
    <scope>NUCLEOTIDE SEQUENCE</scope>
</reference>
<dbReference type="EMBL" id="OU899036">
    <property type="protein sequence ID" value="CAH1733300.1"/>
    <property type="molecule type" value="Genomic_DNA"/>
</dbReference>
<evidence type="ECO:0000256" key="1">
    <source>
        <dbReference type="SAM" id="Phobius"/>
    </source>
</evidence>
<organism evidence="2 3">
    <name type="scientific">Aphis gossypii</name>
    <name type="common">Cotton aphid</name>
    <dbReference type="NCBI Taxonomy" id="80765"/>
    <lineage>
        <taxon>Eukaryota</taxon>
        <taxon>Metazoa</taxon>
        <taxon>Ecdysozoa</taxon>
        <taxon>Arthropoda</taxon>
        <taxon>Hexapoda</taxon>
        <taxon>Insecta</taxon>
        <taxon>Pterygota</taxon>
        <taxon>Neoptera</taxon>
        <taxon>Paraneoptera</taxon>
        <taxon>Hemiptera</taxon>
        <taxon>Sternorrhyncha</taxon>
        <taxon>Aphidomorpha</taxon>
        <taxon>Aphidoidea</taxon>
        <taxon>Aphididae</taxon>
        <taxon>Aphidini</taxon>
        <taxon>Aphis</taxon>
        <taxon>Aphis</taxon>
    </lineage>
</organism>
<protein>
    <submittedName>
        <fullName evidence="2">Uncharacterized protein</fullName>
    </submittedName>
</protein>
<keyword evidence="1" id="KW-0472">Membrane</keyword>
<dbReference type="Proteomes" id="UP001154329">
    <property type="component" value="Chromosome 3"/>
</dbReference>
<reference evidence="2" key="1">
    <citation type="submission" date="2022-02" db="EMBL/GenBank/DDBJ databases">
        <authorList>
            <person name="King R."/>
        </authorList>
    </citation>
    <scope>NUCLEOTIDE SEQUENCE</scope>
</reference>
<evidence type="ECO:0000313" key="3">
    <source>
        <dbReference type="Proteomes" id="UP001154329"/>
    </source>
</evidence>
<gene>
    <name evidence="2" type="ORF">APHIGO_LOCUS9631</name>
</gene>